<dbReference type="OrthoDB" id="5798715at2759"/>
<feature type="compositionally biased region" description="Basic and acidic residues" evidence="1">
    <location>
        <begin position="64"/>
        <end position="73"/>
    </location>
</feature>
<feature type="compositionally biased region" description="Basic and acidic residues" evidence="1">
    <location>
        <begin position="38"/>
        <end position="52"/>
    </location>
</feature>
<dbReference type="EMBL" id="CAJGYM010000022">
    <property type="protein sequence ID" value="CAD6191540.1"/>
    <property type="molecule type" value="Genomic_DNA"/>
</dbReference>
<feature type="compositionally biased region" description="Polar residues" evidence="1">
    <location>
        <begin position="1"/>
        <end position="10"/>
    </location>
</feature>
<keyword evidence="3" id="KW-1185">Reference proteome</keyword>
<evidence type="ECO:0008006" key="4">
    <source>
        <dbReference type="Google" id="ProtNLM"/>
    </source>
</evidence>
<name>A0A8S1HE15_9PELO</name>
<evidence type="ECO:0000256" key="1">
    <source>
        <dbReference type="SAM" id="MobiDB-lite"/>
    </source>
</evidence>
<protein>
    <recommendedName>
        <fullName evidence="4">Reverse transcriptase domain-containing protein</fullName>
    </recommendedName>
</protein>
<dbReference type="PANTHER" id="PTHR35450:SF2">
    <property type="entry name" value="REVERSE TRANSCRIPTASE DOMAIN-CONTAINING PROTEIN"/>
    <property type="match status" value="1"/>
</dbReference>
<dbReference type="PANTHER" id="PTHR35450">
    <property type="entry name" value="REVERSE TRANSCRIPTASE DOMAIN-CONTAINING PROTEIN"/>
    <property type="match status" value="1"/>
</dbReference>
<gene>
    <name evidence="2" type="ORF">CAUJ_LOCUS7459</name>
</gene>
<feature type="region of interest" description="Disordered" evidence="1">
    <location>
        <begin position="1"/>
        <end position="74"/>
    </location>
</feature>
<dbReference type="AlphaFoldDB" id="A0A8S1HE15"/>
<evidence type="ECO:0000313" key="3">
    <source>
        <dbReference type="Proteomes" id="UP000835052"/>
    </source>
</evidence>
<feature type="compositionally biased region" description="Polar residues" evidence="1">
    <location>
        <begin position="54"/>
        <end position="63"/>
    </location>
</feature>
<proteinExistence type="predicted"/>
<sequence length="959" mass="107720">MEPQLRQNPLTRDKADCSPVRNLAREPPPSTENTGSNEVREIREPFRWDKLPKQSGTRSASTLEDSHPTRLEDAPGPDGIHLFCASHGKKVCAYNMTVRPVIRYAIGNMFLHDRYARGGTSTAACRGLDEKCPVSQLYASTTIGGWGLANLEETASERIIYAYCYLAGTKALSEHFRLLSGQARRRKRSLVTDFEGIMRRPECQGLDISRGTNIVPRLSYLWLKPGTINSKSVRNLSSLMYTGLPTRPHPAMGRGPNAGCRYCGLPETNEHVATGCNKFKAKITGSRDRVFQGDYPCVVRVAKSPDTENCLYVATLVSLKVVVCPLWAFIWRGLLSKGEVSSWGPRHEDKLLECVANHFLNPRIAYTGNIHALFRYHYYDELIPMNNDPLAHSRLLVVGNQWLDSILEQNKSPDGQCGCVCNIEGGVEPGRRQVCVQPAFGRNYSRQGLEKTKREVPQKSDRPNAVRRFWEPIIGRDFMTDFNNDYLQQWNTEVGSGTEKSSGFLSPMRPIACLISPFKLMTAMIAILPRARVLRLMPANLRALRKGEWKATHAHVIDTAVFLDQQSLHVEWIDYSKASTTRASTELDLRRGVPQRDTLSPLLFLLVGISKFIEACLTPSLFSRTAGVNEMRLNHQFYMDDLKLYIESVQNLHSTIGQMVLLYQAMRLEVSMRCALASFFAPAQPGQRTDILLTEKALRCQQRSAEVELYWDEEWLSEQNHMQATRCRPCRSLYMESYRGRDSSILANPHPTNGGIQNTELETSLCSITSAQFQCAAKVVPFVISCCGEVSKDASAYLRELGLTDKQVLTCMELTGRSIVLGTDRVIRNHLASVTGERVSRLEVKKKRNRVIPVEGAKNLAIAPLSFYIDSNLSPYEFSRSNGAEITPITHQFYMDDLKLYSHSSSSLERTIRGLVEVRFAKCPVSQLYASTTIGEWGLANLEETANYSPGKLEDESGR</sequence>
<organism evidence="2 3">
    <name type="scientific">Caenorhabditis auriculariae</name>
    <dbReference type="NCBI Taxonomy" id="2777116"/>
    <lineage>
        <taxon>Eukaryota</taxon>
        <taxon>Metazoa</taxon>
        <taxon>Ecdysozoa</taxon>
        <taxon>Nematoda</taxon>
        <taxon>Chromadorea</taxon>
        <taxon>Rhabditida</taxon>
        <taxon>Rhabditina</taxon>
        <taxon>Rhabditomorpha</taxon>
        <taxon>Rhabditoidea</taxon>
        <taxon>Rhabditidae</taxon>
        <taxon>Peloderinae</taxon>
        <taxon>Caenorhabditis</taxon>
    </lineage>
</organism>
<comment type="caution">
    <text evidence="2">The sequence shown here is derived from an EMBL/GenBank/DDBJ whole genome shotgun (WGS) entry which is preliminary data.</text>
</comment>
<reference evidence="2" key="1">
    <citation type="submission" date="2020-10" db="EMBL/GenBank/DDBJ databases">
        <authorList>
            <person name="Kikuchi T."/>
        </authorList>
    </citation>
    <scope>NUCLEOTIDE SEQUENCE</scope>
    <source>
        <strain evidence="2">NKZ352</strain>
    </source>
</reference>
<accession>A0A8S1HE15</accession>
<dbReference type="Proteomes" id="UP000835052">
    <property type="component" value="Unassembled WGS sequence"/>
</dbReference>
<evidence type="ECO:0000313" key="2">
    <source>
        <dbReference type="EMBL" id="CAD6191540.1"/>
    </source>
</evidence>